<dbReference type="Proteomes" id="UP000034034">
    <property type="component" value="Chromosome"/>
</dbReference>
<keyword evidence="3" id="KW-1185">Reference proteome</keyword>
<dbReference type="InterPro" id="IPR021527">
    <property type="entry name" value="DUF2795"/>
</dbReference>
<evidence type="ECO:0000256" key="1">
    <source>
        <dbReference type="SAM" id="MobiDB-lite"/>
    </source>
</evidence>
<dbReference type="HOGENOM" id="CLU_133101_0_0_11"/>
<dbReference type="EMBL" id="CP009922">
    <property type="protein sequence ID" value="AKG42515.1"/>
    <property type="molecule type" value="Genomic_DNA"/>
</dbReference>
<evidence type="ECO:0000313" key="3">
    <source>
        <dbReference type="Proteomes" id="UP000034034"/>
    </source>
</evidence>
<name>A0A0F7FSF7_9ACTN</name>
<dbReference type="AlphaFoldDB" id="A0A0F7FSF7"/>
<dbReference type="KEGG" id="sxi:SXIM_11310"/>
<feature type="compositionally biased region" description="Basic and acidic residues" evidence="1">
    <location>
        <begin position="1"/>
        <end position="40"/>
    </location>
</feature>
<proteinExistence type="predicted"/>
<gene>
    <name evidence="2" type="ORF">SXIM_11310</name>
</gene>
<dbReference type="PATRIC" id="fig|408015.6.peg.1161"/>
<evidence type="ECO:0008006" key="4">
    <source>
        <dbReference type="Google" id="ProtNLM"/>
    </source>
</evidence>
<reference evidence="2" key="1">
    <citation type="submission" date="2019-08" db="EMBL/GenBank/DDBJ databases">
        <title>Complete genome sequence of a mangrove-derived Streptomyces xiamenensis.</title>
        <authorList>
            <person name="Xu J."/>
        </authorList>
    </citation>
    <scope>NUCLEOTIDE SEQUENCE</scope>
    <source>
        <strain evidence="2">318</strain>
    </source>
</reference>
<evidence type="ECO:0000313" key="2">
    <source>
        <dbReference type="EMBL" id="AKG42515.1"/>
    </source>
</evidence>
<sequence>MQERGSSRLSAHQDDQLKHEVEGVLRADRPTRADAWRDPEPVEGADGATPPPGAGDDREVRDEAFRFELARHLRRTGFPAKRSEVLRTLLEERAPDELIDQVRSLPRRSSYANVQELVAALGRAPRS</sequence>
<dbReference type="Pfam" id="PF11387">
    <property type="entry name" value="DUF2795"/>
    <property type="match status" value="1"/>
</dbReference>
<protein>
    <recommendedName>
        <fullName evidence="4">DUF2795 domain-containing protein</fullName>
    </recommendedName>
</protein>
<accession>A0A0F7FSF7</accession>
<dbReference type="RefSeq" id="WP_030734648.1">
    <property type="nucleotide sequence ID" value="NZ_CP009922.3"/>
</dbReference>
<feature type="region of interest" description="Disordered" evidence="1">
    <location>
        <begin position="1"/>
        <end position="60"/>
    </location>
</feature>
<dbReference type="STRING" id="408015.SXIM_11310"/>
<organism evidence="2 3">
    <name type="scientific">Streptomyces xiamenensis</name>
    <dbReference type="NCBI Taxonomy" id="408015"/>
    <lineage>
        <taxon>Bacteria</taxon>
        <taxon>Bacillati</taxon>
        <taxon>Actinomycetota</taxon>
        <taxon>Actinomycetes</taxon>
        <taxon>Kitasatosporales</taxon>
        <taxon>Streptomycetaceae</taxon>
        <taxon>Streptomyces</taxon>
    </lineage>
</organism>